<name>A0A0S3RRM7_PHAAN</name>
<keyword evidence="2" id="KW-1185">Reference proteome</keyword>
<sequence length="84" mass="9700">MSVIGPLKVGTASLFRGVASESWAQVHILFCFQIRNPEAFLFPFCFLRSKAISLLFLAFRVKPPDTSSFFFFPQPLQSQQYHRR</sequence>
<gene>
    <name evidence="1" type="primary">Vigan.04G039700</name>
    <name evidence="1" type="ORF">VIGAN_04039700</name>
</gene>
<evidence type="ECO:0000313" key="2">
    <source>
        <dbReference type="Proteomes" id="UP000291084"/>
    </source>
</evidence>
<dbReference type="AlphaFoldDB" id="A0A0S3RRM7"/>
<reference evidence="1 2" key="1">
    <citation type="journal article" date="2015" name="Sci. Rep.">
        <title>The power of single molecule real-time sequencing technology in the de novo assembly of a eukaryotic genome.</title>
        <authorList>
            <person name="Sakai H."/>
            <person name="Naito K."/>
            <person name="Ogiso-Tanaka E."/>
            <person name="Takahashi Y."/>
            <person name="Iseki K."/>
            <person name="Muto C."/>
            <person name="Satou K."/>
            <person name="Teruya K."/>
            <person name="Shiroma A."/>
            <person name="Shimoji M."/>
            <person name="Hirano T."/>
            <person name="Itoh T."/>
            <person name="Kaga A."/>
            <person name="Tomooka N."/>
        </authorList>
    </citation>
    <scope>NUCLEOTIDE SEQUENCE [LARGE SCALE GENOMIC DNA]</scope>
    <source>
        <strain evidence="2">cv. Shumari</strain>
    </source>
</reference>
<protein>
    <submittedName>
        <fullName evidence="1">Uncharacterized protein</fullName>
    </submittedName>
</protein>
<evidence type="ECO:0000313" key="1">
    <source>
        <dbReference type="EMBL" id="BAT83271.1"/>
    </source>
</evidence>
<proteinExistence type="predicted"/>
<dbReference type="Proteomes" id="UP000291084">
    <property type="component" value="Chromosome 4"/>
</dbReference>
<organism evidence="1 2">
    <name type="scientific">Vigna angularis var. angularis</name>
    <dbReference type="NCBI Taxonomy" id="157739"/>
    <lineage>
        <taxon>Eukaryota</taxon>
        <taxon>Viridiplantae</taxon>
        <taxon>Streptophyta</taxon>
        <taxon>Embryophyta</taxon>
        <taxon>Tracheophyta</taxon>
        <taxon>Spermatophyta</taxon>
        <taxon>Magnoliopsida</taxon>
        <taxon>eudicotyledons</taxon>
        <taxon>Gunneridae</taxon>
        <taxon>Pentapetalae</taxon>
        <taxon>rosids</taxon>
        <taxon>fabids</taxon>
        <taxon>Fabales</taxon>
        <taxon>Fabaceae</taxon>
        <taxon>Papilionoideae</taxon>
        <taxon>50 kb inversion clade</taxon>
        <taxon>NPAAA clade</taxon>
        <taxon>indigoferoid/millettioid clade</taxon>
        <taxon>Phaseoleae</taxon>
        <taxon>Vigna</taxon>
    </lineage>
</organism>
<accession>A0A0S3RRM7</accession>
<dbReference type="EMBL" id="AP015037">
    <property type="protein sequence ID" value="BAT83271.1"/>
    <property type="molecule type" value="Genomic_DNA"/>
</dbReference>